<dbReference type="NCBIfam" id="TIGR00856">
    <property type="entry name" value="pyrC_dimer"/>
    <property type="match status" value="1"/>
</dbReference>
<dbReference type="InterPro" id="IPR032466">
    <property type="entry name" value="Metal_Hydrolase"/>
</dbReference>
<dbReference type="RefSeq" id="WP_039000501.1">
    <property type="nucleotide sequence ID" value="NZ_CP014327.1"/>
</dbReference>
<feature type="binding site" description="via carbamate group" evidence="9">
    <location>
        <position position="100"/>
    </location>
    <ligand>
        <name>Zn(2+)</name>
        <dbReference type="ChEBI" id="CHEBI:29105"/>
        <label>1</label>
    </ligand>
</feature>
<feature type="active site" evidence="9">
    <location>
        <position position="247"/>
    </location>
</feature>
<dbReference type="GO" id="GO:0006207">
    <property type="term" value="P:'de novo' pyrimidine nucleobase biosynthetic process"/>
    <property type="evidence" value="ECO:0007669"/>
    <property type="project" value="TreeGrafter"/>
</dbReference>
<dbReference type="GO" id="GO:0008270">
    <property type="term" value="F:zinc ion binding"/>
    <property type="evidence" value="ECO:0007669"/>
    <property type="project" value="UniProtKB-UniRule"/>
</dbReference>
<dbReference type="EC" id="3.5.2.3" evidence="4 9"/>
<dbReference type="KEGG" id="hat:RC74_19665"/>
<dbReference type="PROSITE" id="PS00482">
    <property type="entry name" value="DIHYDROOROTASE_1"/>
    <property type="match status" value="1"/>
</dbReference>
<accession>A0A126V5E1</accession>
<comment type="function">
    <text evidence="1 9">Catalyzes the reversible cyclization of carbamoyl aspartate to dihydroorotate.</text>
</comment>
<gene>
    <name evidence="9" type="primary">pyrC</name>
    <name evidence="12" type="ORF">RC74_19665</name>
</gene>
<evidence type="ECO:0000259" key="11">
    <source>
        <dbReference type="Pfam" id="PF01979"/>
    </source>
</evidence>
<protein>
    <recommendedName>
        <fullName evidence="4 9">Dihydroorotase</fullName>
        <shortName evidence="9">DHOase</shortName>
        <ecNumber evidence="4 9">3.5.2.3</ecNumber>
    </recommendedName>
</protein>
<dbReference type="InterPro" id="IPR004721">
    <property type="entry name" value="DHOdimr"/>
</dbReference>
<proteinExistence type="inferred from homology"/>
<dbReference type="InterPro" id="IPR006680">
    <property type="entry name" value="Amidohydro-rel"/>
</dbReference>
<feature type="binding site" evidence="9">
    <location>
        <position position="247"/>
    </location>
    <ligand>
        <name>Zn(2+)</name>
        <dbReference type="ChEBI" id="CHEBI:29105"/>
        <label>1</label>
    </ligand>
</feature>
<dbReference type="PANTHER" id="PTHR43137:SF1">
    <property type="entry name" value="DIHYDROOROTASE"/>
    <property type="match status" value="1"/>
</dbReference>
<evidence type="ECO:0000256" key="3">
    <source>
        <dbReference type="ARBA" id="ARBA00005631"/>
    </source>
</evidence>
<evidence type="ECO:0000256" key="5">
    <source>
        <dbReference type="ARBA" id="ARBA00022723"/>
    </source>
</evidence>
<dbReference type="UniPathway" id="UPA00070">
    <property type="reaction ID" value="UER00117"/>
</dbReference>
<evidence type="ECO:0000256" key="2">
    <source>
        <dbReference type="ARBA" id="ARBA00004880"/>
    </source>
</evidence>
<dbReference type="Proteomes" id="UP000070371">
    <property type="component" value="Chromosome"/>
</dbReference>
<dbReference type="InterPro" id="IPR002195">
    <property type="entry name" value="Dihydroorotase_CS"/>
</dbReference>
<comment type="subunit">
    <text evidence="9">Homodimer.</text>
</comment>
<feature type="binding site" description="via carbamate group" evidence="9">
    <location>
        <position position="100"/>
    </location>
    <ligand>
        <name>Zn(2+)</name>
        <dbReference type="ChEBI" id="CHEBI:29105"/>
        <label>2</label>
    </ligand>
</feature>
<evidence type="ECO:0000313" key="12">
    <source>
        <dbReference type="EMBL" id="AML53175.1"/>
    </source>
</evidence>
<feature type="binding site" evidence="9">
    <location>
        <position position="137"/>
    </location>
    <ligand>
        <name>Zn(2+)</name>
        <dbReference type="ChEBI" id="CHEBI:29105"/>
        <label>2</label>
    </ligand>
</feature>
<feature type="binding site" evidence="9">
    <location>
        <position position="137"/>
    </location>
    <ligand>
        <name>substrate</name>
    </ligand>
</feature>
<feature type="domain" description="Amidohydrolase-related" evidence="11">
    <location>
        <begin position="12"/>
        <end position="302"/>
    </location>
</feature>
<dbReference type="SUPFAM" id="SSF51556">
    <property type="entry name" value="Metallo-dependent hydrolases"/>
    <property type="match status" value="1"/>
</dbReference>
<keyword evidence="5 9" id="KW-0479">Metal-binding</keyword>
<dbReference type="OrthoDB" id="9808095at2"/>
<evidence type="ECO:0000256" key="6">
    <source>
        <dbReference type="ARBA" id="ARBA00022801"/>
    </source>
</evidence>
<feature type="binding site" evidence="9">
    <location>
        <position position="175"/>
    </location>
    <ligand>
        <name>Zn(2+)</name>
        <dbReference type="ChEBI" id="CHEBI:29105"/>
        <label>2</label>
    </ligand>
</feature>
<reference evidence="12 13" key="1">
    <citation type="submission" date="2016-02" db="EMBL/GenBank/DDBJ databases">
        <title>Complete genome sequence of Halocynthiibacter arcticus PAMC 20958t from arctic marine sediment.</title>
        <authorList>
            <person name="Lee Y.M."/>
            <person name="Baek K."/>
            <person name="Lee H.K."/>
            <person name="Shin S.C."/>
        </authorList>
    </citation>
    <scope>NUCLEOTIDE SEQUENCE [LARGE SCALE GENOMIC DNA]</scope>
    <source>
        <strain evidence="12">PAMC 20958</strain>
    </source>
</reference>
<comment type="catalytic activity">
    <reaction evidence="9 10">
        <text>(S)-dihydroorotate + H2O = N-carbamoyl-L-aspartate + H(+)</text>
        <dbReference type="Rhea" id="RHEA:24296"/>
        <dbReference type="ChEBI" id="CHEBI:15377"/>
        <dbReference type="ChEBI" id="CHEBI:15378"/>
        <dbReference type="ChEBI" id="CHEBI:30864"/>
        <dbReference type="ChEBI" id="CHEBI:32814"/>
        <dbReference type="EC" id="3.5.2.3"/>
    </reaction>
</comment>
<feature type="binding site" evidence="9">
    <location>
        <position position="251"/>
    </location>
    <ligand>
        <name>substrate</name>
    </ligand>
</feature>
<evidence type="ECO:0000256" key="8">
    <source>
        <dbReference type="ARBA" id="ARBA00022975"/>
    </source>
</evidence>
<dbReference type="PIRSF" id="PIRSF001237">
    <property type="entry name" value="DHOdimr"/>
    <property type="match status" value="1"/>
</dbReference>
<dbReference type="PROSITE" id="PS00483">
    <property type="entry name" value="DIHYDROOROTASE_2"/>
    <property type="match status" value="1"/>
</dbReference>
<keyword evidence="6 9" id="KW-0378">Hydrolase</keyword>
<dbReference type="GO" id="GO:0005829">
    <property type="term" value="C:cytosol"/>
    <property type="evidence" value="ECO:0007669"/>
    <property type="project" value="TreeGrafter"/>
</dbReference>
<feature type="binding site" evidence="9">
    <location>
        <position position="42"/>
    </location>
    <ligand>
        <name>substrate</name>
    </ligand>
</feature>
<feature type="binding site" evidence="9">
    <location>
        <position position="14"/>
    </location>
    <ligand>
        <name>Zn(2+)</name>
        <dbReference type="ChEBI" id="CHEBI:29105"/>
        <label>1</label>
    </ligand>
</feature>
<keyword evidence="13" id="KW-1185">Reference proteome</keyword>
<feature type="binding site" evidence="9">
    <location>
        <position position="219"/>
    </location>
    <ligand>
        <name>substrate</name>
    </ligand>
</feature>
<evidence type="ECO:0000256" key="10">
    <source>
        <dbReference type="RuleBase" id="RU003440"/>
    </source>
</evidence>
<name>A0A126V5E1_9RHOB</name>
<comment type="similarity">
    <text evidence="3 9 10">Belongs to the metallo-dependent hydrolases superfamily. DHOase family. Class II DHOase subfamily.</text>
</comment>
<dbReference type="EMBL" id="CP014327">
    <property type="protein sequence ID" value="AML53175.1"/>
    <property type="molecule type" value="Genomic_DNA"/>
</dbReference>
<keyword evidence="8 9" id="KW-0665">Pyrimidine biosynthesis</keyword>
<dbReference type="CDD" id="cd01294">
    <property type="entry name" value="DHOase"/>
    <property type="match status" value="1"/>
</dbReference>
<dbReference type="HAMAP" id="MF_00219">
    <property type="entry name" value="PyrC_classII"/>
    <property type="match status" value="1"/>
</dbReference>
<comment type="pathway">
    <text evidence="2 9 10">Pyrimidine metabolism; UMP biosynthesis via de novo pathway; (S)-dihydroorotate from bicarbonate: step 3/3.</text>
</comment>
<evidence type="ECO:0000256" key="1">
    <source>
        <dbReference type="ARBA" id="ARBA00002368"/>
    </source>
</evidence>
<sequence>MTQKLTLKRPDDWHLHLRDGAMLKAVLPETTRHFGRAIIMPNLVPPVVTSAQALAYRDRILAALPEGSEFTPLMTLYLTEQSDPDDIAAAYASGLISAVKLYPAGATTNSASGVSDFDKVRPALEKMAEIGLPLCLHGEVTDAEVDIFDREAVFIDRVLDPIRRATPGLKTVMEHITTKDGVDYAKSQDNLGATITTHHLVINRNHILVGGIKPHYYCLPVAKRETHRVALLEAATSGDTRFFLGTDSAPHTDLLKENACGCAGCFTATNTMSILAEVFEKAGALDRLEGFTSLHGPAFYGLPVNDTTLTLTKGAPVTYPSKIEVGAETVTVFDPGFPLHWTVTA</sequence>
<comment type="cofactor">
    <cofactor evidence="9 10">
        <name>Zn(2+)</name>
        <dbReference type="ChEBI" id="CHEBI:29105"/>
    </cofactor>
    <text evidence="9 10">Binds 2 Zn(2+) ions per subunit.</text>
</comment>
<organism evidence="12 13">
    <name type="scientific">Falsihalocynthiibacter arcticus</name>
    <dbReference type="NCBI Taxonomy" id="1579316"/>
    <lineage>
        <taxon>Bacteria</taxon>
        <taxon>Pseudomonadati</taxon>
        <taxon>Pseudomonadota</taxon>
        <taxon>Alphaproteobacteria</taxon>
        <taxon>Rhodobacterales</taxon>
        <taxon>Roseobacteraceae</taxon>
        <taxon>Falsihalocynthiibacter</taxon>
    </lineage>
</organism>
<dbReference type="PANTHER" id="PTHR43137">
    <property type="entry name" value="DIHYDROOROTASE"/>
    <property type="match status" value="1"/>
</dbReference>
<feature type="binding site" evidence="9">
    <location>
        <position position="16"/>
    </location>
    <ligand>
        <name>Zn(2+)</name>
        <dbReference type="ChEBI" id="CHEBI:29105"/>
        <label>1</label>
    </ligand>
</feature>
<dbReference type="GO" id="GO:0004151">
    <property type="term" value="F:dihydroorotase activity"/>
    <property type="evidence" value="ECO:0007669"/>
    <property type="project" value="UniProtKB-UniRule"/>
</dbReference>
<evidence type="ECO:0000256" key="9">
    <source>
        <dbReference type="HAMAP-Rule" id="MF_00219"/>
    </source>
</evidence>
<evidence type="ECO:0000256" key="4">
    <source>
        <dbReference type="ARBA" id="ARBA00012860"/>
    </source>
</evidence>
<feature type="modified residue" description="N6-carboxylysine" evidence="9">
    <location>
        <position position="100"/>
    </location>
</feature>
<dbReference type="Pfam" id="PF01979">
    <property type="entry name" value="Amidohydro_1"/>
    <property type="match status" value="1"/>
</dbReference>
<dbReference type="Gene3D" id="3.20.20.140">
    <property type="entry name" value="Metal-dependent hydrolases"/>
    <property type="match status" value="1"/>
</dbReference>
<dbReference type="AlphaFoldDB" id="A0A126V5E1"/>
<dbReference type="STRING" id="1579316.RC74_19665"/>
<feature type="binding site" evidence="9">
    <location>
        <begin position="16"/>
        <end position="18"/>
    </location>
    <ligand>
        <name>substrate</name>
    </ligand>
</feature>
<keyword evidence="7 9" id="KW-0862">Zinc</keyword>
<evidence type="ECO:0000313" key="13">
    <source>
        <dbReference type="Proteomes" id="UP000070371"/>
    </source>
</evidence>
<evidence type="ECO:0000256" key="7">
    <source>
        <dbReference type="ARBA" id="ARBA00022833"/>
    </source>
</evidence>
<dbReference type="GO" id="GO:0044205">
    <property type="term" value="P:'de novo' UMP biosynthetic process"/>
    <property type="evidence" value="ECO:0007669"/>
    <property type="project" value="UniProtKB-UniRule"/>
</dbReference>
<feature type="binding site" evidence="9">
    <location>
        <position position="263"/>
    </location>
    <ligand>
        <name>substrate</name>
    </ligand>
</feature>